<protein>
    <submittedName>
        <fullName evidence="2">Uncharacterized protein</fullName>
    </submittedName>
</protein>
<comment type="caution">
    <text evidence="2">The sequence shown here is derived from an EMBL/GenBank/DDBJ whole genome shotgun (WGS) entry which is preliminary data.</text>
</comment>
<organism evidence="2 3">
    <name type="scientific">Aquipuribacter hungaricus</name>
    <dbReference type="NCBI Taxonomy" id="545624"/>
    <lineage>
        <taxon>Bacteria</taxon>
        <taxon>Bacillati</taxon>
        <taxon>Actinomycetota</taxon>
        <taxon>Actinomycetes</taxon>
        <taxon>Micrococcales</taxon>
        <taxon>Intrasporangiaceae</taxon>
        <taxon>Aquipuribacter</taxon>
    </lineage>
</organism>
<evidence type="ECO:0000313" key="2">
    <source>
        <dbReference type="EMBL" id="MFC3689243.1"/>
    </source>
</evidence>
<feature type="region of interest" description="Disordered" evidence="1">
    <location>
        <begin position="383"/>
        <end position="406"/>
    </location>
</feature>
<gene>
    <name evidence="2" type="ORF">ACFOLH_12915</name>
</gene>
<keyword evidence="3" id="KW-1185">Reference proteome</keyword>
<dbReference type="RefSeq" id="WP_376983901.1">
    <property type="nucleotide sequence ID" value="NZ_JBHRWW010000008.1"/>
</dbReference>
<proteinExistence type="predicted"/>
<evidence type="ECO:0000256" key="1">
    <source>
        <dbReference type="SAM" id="MobiDB-lite"/>
    </source>
</evidence>
<accession>A0ABV7WJ46</accession>
<sequence length="482" mass="51971">MGELVRSADRLSRSMLHDVTGDDAPALLRTWGETVQSAGDLWRALPAPEWTASGQRDHTVMTRLDTLAQTMHRSQVRAGWPGEGPLDVRLLHMAETFTRAADLIERYHRPRQSVHALSPEVRADVEATRVRVLHVLNVSAHAIGVAVRRHVDDEWVRNHRSRNERVKRALPRGQEALARLEVFERLTTHAGPRLARASAGEHVDGPPREGRLQEALVRWDIHAHRAAAYSPTPATLAVISTAQVDLANAVGVVVRAGLAAGQLVESDVRRVGASAEATVIAWSGLADRWQALTAPTTRRVDQDFLTAVGELRAAVLEITHDRTTVADPQTIAERVDVRDVAHSLQEGLAAAADLANVVGDAARDPKLLAPARAVLAIHRTLDDGTAGSKRPGSEPLASPVDPRDVQSNRPVALSALVRADLVKAADDTVTAAGTAMSAASVLERSHAGPAAMAASERQAASRRHEQRVVQMVLPLPSAAWAR</sequence>
<name>A0ABV7WJ46_9MICO</name>
<evidence type="ECO:0000313" key="3">
    <source>
        <dbReference type="Proteomes" id="UP001595685"/>
    </source>
</evidence>
<reference evidence="3" key="1">
    <citation type="journal article" date="2019" name="Int. J. Syst. Evol. Microbiol.">
        <title>The Global Catalogue of Microorganisms (GCM) 10K type strain sequencing project: providing services to taxonomists for standard genome sequencing and annotation.</title>
        <authorList>
            <consortium name="The Broad Institute Genomics Platform"/>
            <consortium name="The Broad Institute Genome Sequencing Center for Infectious Disease"/>
            <person name="Wu L."/>
            <person name="Ma J."/>
        </authorList>
    </citation>
    <scope>NUCLEOTIDE SEQUENCE [LARGE SCALE GENOMIC DNA]</scope>
    <source>
        <strain evidence="3">NCAIM B.02333</strain>
    </source>
</reference>
<dbReference type="EMBL" id="JBHRWW010000008">
    <property type="protein sequence ID" value="MFC3689243.1"/>
    <property type="molecule type" value="Genomic_DNA"/>
</dbReference>
<dbReference type="Proteomes" id="UP001595685">
    <property type="component" value="Unassembled WGS sequence"/>
</dbReference>